<keyword evidence="2" id="KW-1185">Reference proteome</keyword>
<evidence type="ECO:0000313" key="1">
    <source>
        <dbReference type="EMBL" id="MCH6471707.1"/>
    </source>
</evidence>
<proteinExistence type="predicted"/>
<accession>A0ABS9U5A8</accession>
<comment type="caution">
    <text evidence="1">The sequence shown here is derived from an EMBL/GenBank/DDBJ whole genome shotgun (WGS) entry which is preliminary data.</text>
</comment>
<gene>
    <name evidence="1" type="ORF">L0M17_17310</name>
</gene>
<dbReference type="RefSeq" id="WP_241055651.1">
    <property type="nucleotide sequence ID" value="NZ_JAKZBV010000001.1"/>
</dbReference>
<dbReference type="EMBL" id="JAKZBV010000001">
    <property type="protein sequence ID" value="MCH6471707.1"/>
    <property type="molecule type" value="Genomic_DNA"/>
</dbReference>
<name>A0ABS9U5A8_9MICC</name>
<sequence length="153" mass="17096">MRIAVYLGLLDRSEQSLAESYRQVAEGHGDEPDIRELTQLLARQCDAHVHALAPIIERYGEAEADDEPERLHADTLSETRSGPVGLIRDLQDLHLLATLAHSSWTMVGQAAEALRDKELHETVQQCSQQLQGQLRWLQTRMKQAAPQALALKG</sequence>
<reference evidence="1 2" key="1">
    <citation type="submission" date="2022-03" db="EMBL/GenBank/DDBJ databases">
        <title>Sinomonas sp. isolated from a soil.</title>
        <authorList>
            <person name="Han J."/>
            <person name="Kim D.-U."/>
        </authorList>
    </citation>
    <scope>NUCLEOTIDE SEQUENCE [LARGE SCALE GENOMIC DNA]</scope>
    <source>
        <strain evidence="1 2">5-5</strain>
    </source>
</reference>
<organism evidence="1 2">
    <name type="scientific">Sinomonas terrae</name>
    <dbReference type="NCBI Taxonomy" id="2908838"/>
    <lineage>
        <taxon>Bacteria</taxon>
        <taxon>Bacillati</taxon>
        <taxon>Actinomycetota</taxon>
        <taxon>Actinomycetes</taxon>
        <taxon>Micrococcales</taxon>
        <taxon>Micrococcaceae</taxon>
        <taxon>Sinomonas</taxon>
    </lineage>
</organism>
<evidence type="ECO:0008006" key="3">
    <source>
        <dbReference type="Google" id="ProtNLM"/>
    </source>
</evidence>
<evidence type="ECO:0000313" key="2">
    <source>
        <dbReference type="Proteomes" id="UP001202922"/>
    </source>
</evidence>
<protein>
    <recommendedName>
        <fullName evidence="3">Ferritin-like domain-containing protein</fullName>
    </recommendedName>
</protein>
<dbReference type="Proteomes" id="UP001202922">
    <property type="component" value="Unassembled WGS sequence"/>
</dbReference>